<evidence type="ECO:0000313" key="4">
    <source>
        <dbReference type="Proteomes" id="UP000221538"/>
    </source>
</evidence>
<dbReference type="Gene3D" id="2.10.109.10">
    <property type="entry name" value="Umud Fragment, subunit A"/>
    <property type="match status" value="1"/>
</dbReference>
<dbReference type="Pfam" id="PF10502">
    <property type="entry name" value="Peptidase_S26"/>
    <property type="match status" value="1"/>
</dbReference>
<keyword evidence="1" id="KW-0812">Transmembrane</keyword>
<keyword evidence="3" id="KW-0645">Protease</keyword>
<dbReference type="Proteomes" id="UP000221538">
    <property type="component" value="Unassembled WGS sequence"/>
</dbReference>
<feature type="domain" description="Peptidase S26" evidence="2">
    <location>
        <begin position="16"/>
        <end position="165"/>
    </location>
</feature>
<dbReference type="GO" id="GO:0004252">
    <property type="term" value="F:serine-type endopeptidase activity"/>
    <property type="evidence" value="ECO:0007669"/>
    <property type="project" value="InterPro"/>
</dbReference>
<accession>A0A292YZE7</accession>
<gene>
    <name evidence="3" type="ORF">SFOMI_0664</name>
</gene>
<dbReference type="EMBL" id="BEWI01000030">
    <property type="protein sequence ID" value="GAY20142.1"/>
    <property type="molecule type" value="Genomic_DNA"/>
</dbReference>
<dbReference type="AlphaFoldDB" id="A0A292YZE7"/>
<dbReference type="RefSeq" id="WP_099185360.1">
    <property type="nucleotide sequence ID" value="NZ_BEWI01000030.1"/>
</dbReference>
<organism evidence="3 4">
    <name type="scientific">Sphingobium fuliginis (strain ATCC 27551)</name>
    <dbReference type="NCBI Taxonomy" id="336203"/>
    <lineage>
        <taxon>Bacteria</taxon>
        <taxon>Pseudomonadati</taxon>
        <taxon>Pseudomonadota</taxon>
        <taxon>Alphaproteobacteria</taxon>
        <taxon>Sphingomonadales</taxon>
        <taxon>Sphingomonadaceae</taxon>
        <taxon>Sphingobium</taxon>
    </lineage>
</organism>
<proteinExistence type="predicted"/>
<dbReference type="InterPro" id="IPR019533">
    <property type="entry name" value="Peptidase_S26"/>
</dbReference>
<evidence type="ECO:0000256" key="1">
    <source>
        <dbReference type="SAM" id="Phobius"/>
    </source>
</evidence>
<comment type="caution">
    <text evidence="3">The sequence shown here is derived from an EMBL/GenBank/DDBJ whole genome shotgun (WGS) entry which is preliminary data.</text>
</comment>
<feature type="transmembrane region" description="Helical" evidence="1">
    <location>
        <begin position="9"/>
        <end position="29"/>
    </location>
</feature>
<name>A0A292YZE7_SPHSA</name>
<dbReference type="GO" id="GO:0006465">
    <property type="term" value="P:signal peptide processing"/>
    <property type="evidence" value="ECO:0007669"/>
    <property type="project" value="InterPro"/>
</dbReference>
<evidence type="ECO:0000259" key="2">
    <source>
        <dbReference type="Pfam" id="PF10502"/>
    </source>
</evidence>
<sequence length="199" mass="21441">MSRRPLSRFVPHITGAVVGVTLVAAVLPLPKLLLWNASASAPIGLYHINPFARPAVSDMVAVAPPPTLARFMAERHYLPVGVPLLKHVAARPGALICRRDRAVTIDGRTVAVARASDSHGRPLPVWRGCRLLKADELFLLNAAPDSLDGRYFGPIPASGLIGRATPILTRDTPNAPLRWRSGCAQRAPFTSEEGDILCR</sequence>
<dbReference type="InterPro" id="IPR036286">
    <property type="entry name" value="LexA/Signal_pep-like_sf"/>
</dbReference>
<reference evidence="3 4" key="2">
    <citation type="journal article" date="2013" name="Environ. Sci. Technol.">
        <title>The 4-tert-butylphenol-utilizing bacterium Sphingobium fuliginis OMI can degrade bisphenols via phenolic ring hydroxylation and meta-cleavage pathway.</title>
        <authorList>
            <person name="Ogata Y."/>
            <person name="Goda S."/>
            <person name="Toyama T."/>
            <person name="Sei K."/>
            <person name="Ike M."/>
        </authorList>
    </citation>
    <scope>NUCLEOTIDE SEQUENCE [LARGE SCALE GENOMIC DNA]</scope>
    <source>
        <strain evidence="3 4">OMI</strain>
    </source>
</reference>
<keyword evidence="3" id="KW-0378">Hydrolase</keyword>
<dbReference type="SUPFAM" id="SSF51306">
    <property type="entry name" value="LexA/Signal peptidase"/>
    <property type="match status" value="1"/>
</dbReference>
<keyword evidence="1" id="KW-1133">Transmembrane helix</keyword>
<evidence type="ECO:0000313" key="3">
    <source>
        <dbReference type="EMBL" id="GAY20142.1"/>
    </source>
</evidence>
<reference evidence="3 4" key="1">
    <citation type="journal article" date="2013" name="Biodegradation">
        <title>Occurrence of 4-tert-butylphenol (4-t-BP) biodegradation in an aquatic sample caused by the presence of Spirodela polyrrhiza and isolation of a 4-t-BP-utilizing bacterium.</title>
        <authorList>
            <person name="Ogata Y."/>
            <person name="Toyama T."/>
            <person name="Yu N."/>
            <person name="Wang X."/>
            <person name="Sei K."/>
            <person name="Ike M."/>
        </authorList>
    </citation>
    <scope>NUCLEOTIDE SEQUENCE [LARGE SCALE GENOMIC DNA]</scope>
    <source>
        <strain evidence="3 4">OMI</strain>
    </source>
</reference>
<keyword evidence="1" id="KW-0472">Membrane</keyword>
<protein>
    <submittedName>
        <fullName evidence="3">Type IV secretory pathway, protease TraF</fullName>
    </submittedName>
</protein>